<feature type="compositionally biased region" description="Low complexity" evidence="1">
    <location>
        <begin position="295"/>
        <end position="306"/>
    </location>
</feature>
<evidence type="ECO:0000313" key="3">
    <source>
        <dbReference type="Proteomes" id="UP000002058"/>
    </source>
</evidence>
<dbReference type="HOGENOM" id="CLU_946673_0_0_1"/>
<feature type="compositionally biased region" description="Polar residues" evidence="1">
    <location>
        <begin position="268"/>
        <end position="280"/>
    </location>
</feature>
<accession>C4JJV7</accession>
<feature type="region of interest" description="Disordered" evidence="1">
    <location>
        <begin position="1"/>
        <end position="54"/>
    </location>
</feature>
<dbReference type="InParanoid" id="C4JJV7"/>
<dbReference type="eggNOG" id="ENOG502T4RZ">
    <property type="taxonomic scope" value="Eukaryota"/>
</dbReference>
<protein>
    <submittedName>
        <fullName evidence="2">Uncharacterized protein</fullName>
    </submittedName>
</protein>
<dbReference type="VEuPathDB" id="FungiDB:UREG_01914"/>
<feature type="compositionally biased region" description="Basic and acidic residues" evidence="1">
    <location>
        <begin position="321"/>
        <end position="333"/>
    </location>
</feature>
<evidence type="ECO:0000256" key="1">
    <source>
        <dbReference type="SAM" id="MobiDB-lite"/>
    </source>
</evidence>
<dbReference type="OrthoDB" id="4207421at2759"/>
<feature type="region of interest" description="Disordered" evidence="1">
    <location>
        <begin position="239"/>
        <end position="333"/>
    </location>
</feature>
<feature type="compositionally biased region" description="Low complexity" evidence="1">
    <location>
        <begin position="40"/>
        <end position="54"/>
    </location>
</feature>
<dbReference type="KEGG" id="ure:UREG_01914"/>
<dbReference type="Proteomes" id="UP000002058">
    <property type="component" value="Unassembled WGS sequence"/>
</dbReference>
<proteinExistence type="predicted"/>
<dbReference type="RefSeq" id="XP_002542398.1">
    <property type="nucleotide sequence ID" value="XM_002542352.1"/>
</dbReference>
<gene>
    <name evidence="2" type="ORF">UREG_01914</name>
</gene>
<feature type="compositionally biased region" description="Polar residues" evidence="1">
    <location>
        <begin position="10"/>
        <end position="25"/>
    </location>
</feature>
<reference evidence="3" key="1">
    <citation type="journal article" date="2009" name="Genome Res.">
        <title>Comparative genomic analyses of the human fungal pathogens Coccidioides and their relatives.</title>
        <authorList>
            <person name="Sharpton T.J."/>
            <person name="Stajich J.E."/>
            <person name="Rounsley S.D."/>
            <person name="Gardner M.J."/>
            <person name="Wortman J.R."/>
            <person name="Jordar V.S."/>
            <person name="Maiti R."/>
            <person name="Kodira C.D."/>
            <person name="Neafsey D.E."/>
            <person name="Zeng Q."/>
            <person name="Hung C.-Y."/>
            <person name="McMahan C."/>
            <person name="Muszewska A."/>
            <person name="Grynberg M."/>
            <person name="Mandel M.A."/>
            <person name="Kellner E.M."/>
            <person name="Barker B.M."/>
            <person name="Galgiani J.N."/>
            <person name="Orbach M.J."/>
            <person name="Kirkland T.N."/>
            <person name="Cole G.T."/>
            <person name="Henn M.R."/>
            <person name="Birren B.W."/>
            <person name="Taylor J.W."/>
        </authorList>
    </citation>
    <scope>NUCLEOTIDE SEQUENCE [LARGE SCALE GENOMIC DNA]</scope>
    <source>
        <strain evidence="3">UAMH 1704</strain>
    </source>
</reference>
<name>C4JJV7_UNCRE</name>
<dbReference type="OMA" id="NWDSHRI"/>
<keyword evidence="3" id="KW-1185">Reference proteome</keyword>
<sequence>MSPLRKRVVSQPTLQPISPLVSPQTSQPVSQPDSLPPPSQSSSSAAALNHATSAKSAAALQTRIEEAFQRMEQANKALSEPLTQSSCDKLCRKIKRLFRNFFDPSARRSADLASNIHNDEQHLAIVLRRRTSEGINLTYPKVQTLTGDGKIPRKPSPFQLELTAELIMEKNNRRRSAIGSRDYGCFLSTGELDETPDETDELIYNNSQSERDQAHIEGLLSELSSELPQSITSPFPIETDIQGNWVSHGGPSTEPQPRRLSNFFENFRPSSPMSQASSRPRTPASLKGKQRAEGSPVPSISESPPSLERQRPASPYRLGRIRQEGRADFNKFA</sequence>
<dbReference type="EMBL" id="CH476615">
    <property type="protein sequence ID" value="EEP77065.1"/>
    <property type="molecule type" value="Genomic_DNA"/>
</dbReference>
<organism evidence="2 3">
    <name type="scientific">Uncinocarpus reesii (strain UAMH 1704)</name>
    <dbReference type="NCBI Taxonomy" id="336963"/>
    <lineage>
        <taxon>Eukaryota</taxon>
        <taxon>Fungi</taxon>
        <taxon>Dikarya</taxon>
        <taxon>Ascomycota</taxon>
        <taxon>Pezizomycotina</taxon>
        <taxon>Eurotiomycetes</taxon>
        <taxon>Eurotiomycetidae</taxon>
        <taxon>Onygenales</taxon>
        <taxon>Onygenaceae</taxon>
        <taxon>Uncinocarpus</taxon>
    </lineage>
</organism>
<evidence type="ECO:0000313" key="2">
    <source>
        <dbReference type="EMBL" id="EEP77065.1"/>
    </source>
</evidence>
<dbReference type="AlphaFoldDB" id="C4JJV7"/>
<dbReference type="GeneID" id="8441676"/>